<gene>
    <name evidence="2" type="ORF">DW099_04655</name>
</gene>
<keyword evidence="1" id="KW-1133">Transmembrane helix</keyword>
<name>A0A415E7Z7_9FIRM</name>
<proteinExistence type="predicted"/>
<dbReference type="InterPro" id="IPR036938">
    <property type="entry name" value="PAP2/HPO_sf"/>
</dbReference>
<dbReference type="EMBL" id="QRMS01000001">
    <property type="protein sequence ID" value="RHJ89859.1"/>
    <property type="molecule type" value="Genomic_DNA"/>
</dbReference>
<feature type="transmembrane region" description="Helical" evidence="1">
    <location>
        <begin position="190"/>
        <end position="208"/>
    </location>
</feature>
<keyword evidence="1" id="KW-0472">Membrane</keyword>
<sequence>MISRGKRLRDYKHVFLILYVPIYLISFFLVELLVPSDADYWVSYCPLDDLIPFNEYFIIPYYMWYPFLFMVGIYLMIKDVPEFKRYMYCIIIGFSFCLVFYLLFPNGQDLRPETFERDNIFVTMVKAIYAADTNTNVLPSMHVIGAIFAAISICSTKVLKVKWVKPSAVILAVLISLSTCFVKQHSILDVFAGIAVVVIVYTIFSIFIKRKLIKS</sequence>
<feature type="transmembrane region" description="Helical" evidence="1">
    <location>
        <begin position="166"/>
        <end position="184"/>
    </location>
</feature>
<keyword evidence="3" id="KW-1185">Reference proteome</keyword>
<organism evidence="2 3">
    <name type="scientific">Emergencia timonensis</name>
    <dbReference type="NCBI Taxonomy" id="1776384"/>
    <lineage>
        <taxon>Bacteria</taxon>
        <taxon>Bacillati</taxon>
        <taxon>Bacillota</taxon>
        <taxon>Clostridia</taxon>
        <taxon>Peptostreptococcales</taxon>
        <taxon>Anaerovoracaceae</taxon>
        <taxon>Emergencia</taxon>
    </lineage>
</organism>
<evidence type="ECO:0000313" key="2">
    <source>
        <dbReference type="EMBL" id="RHJ89859.1"/>
    </source>
</evidence>
<dbReference type="Gene3D" id="1.20.144.10">
    <property type="entry name" value="Phosphatidic acid phosphatase type 2/haloperoxidase"/>
    <property type="match status" value="1"/>
</dbReference>
<feature type="transmembrane region" description="Helical" evidence="1">
    <location>
        <begin position="14"/>
        <end position="36"/>
    </location>
</feature>
<accession>A0A415E7Z7</accession>
<protein>
    <submittedName>
        <fullName evidence="2">Phosphatase PAP2 family protein</fullName>
    </submittedName>
</protein>
<dbReference type="Proteomes" id="UP000284841">
    <property type="component" value="Unassembled WGS sequence"/>
</dbReference>
<reference evidence="2 3" key="1">
    <citation type="submission" date="2018-08" db="EMBL/GenBank/DDBJ databases">
        <title>A genome reference for cultivated species of the human gut microbiota.</title>
        <authorList>
            <person name="Zou Y."/>
            <person name="Xue W."/>
            <person name="Luo G."/>
        </authorList>
    </citation>
    <scope>NUCLEOTIDE SEQUENCE [LARGE SCALE GENOMIC DNA]</scope>
    <source>
        <strain evidence="2 3">AM07-24</strain>
    </source>
</reference>
<evidence type="ECO:0000313" key="3">
    <source>
        <dbReference type="Proteomes" id="UP000284841"/>
    </source>
</evidence>
<dbReference type="STRING" id="1776384.GCA_900086585_03218"/>
<dbReference type="SUPFAM" id="SSF48317">
    <property type="entry name" value="Acid phosphatase/Vanadium-dependent haloperoxidase"/>
    <property type="match status" value="1"/>
</dbReference>
<feature type="transmembrane region" description="Helical" evidence="1">
    <location>
        <begin position="56"/>
        <end position="77"/>
    </location>
</feature>
<feature type="transmembrane region" description="Helical" evidence="1">
    <location>
        <begin position="86"/>
        <end position="104"/>
    </location>
</feature>
<keyword evidence="1" id="KW-0812">Transmembrane</keyword>
<dbReference type="AlphaFoldDB" id="A0A415E7Z7"/>
<dbReference type="GO" id="GO:0016020">
    <property type="term" value="C:membrane"/>
    <property type="evidence" value="ECO:0007669"/>
    <property type="project" value="UniProtKB-SubCell"/>
</dbReference>
<evidence type="ECO:0000256" key="1">
    <source>
        <dbReference type="SAM" id="Phobius"/>
    </source>
</evidence>
<dbReference type="OrthoDB" id="9790723at2"/>
<dbReference type="RefSeq" id="WP_118333875.1">
    <property type="nucleotide sequence ID" value="NZ_AP025567.1"/>
</dbReference>
<feature type="transmembrane region" description="Helical" evidence="1">
    <location>
        <begin position="141"/>
        <end position="159"/>
    </location>
</feature>
<comment type="caution">
    <text evidence="2">The sequence shown here is derived from an EMBL/GenBank/DDBJ whole genome shotgun (WGS) entry which is preliminary data.</text>
</comment>